<feature type="transmembrane region" description="Helical" evidence="3">
    <location>
        <begin position="104"/>
        <end position="124"/>
    </location>
</feature>
<keyword evidence="1" id="KW-0175">Coiled coil</keyword>
<feature type="compositionally biased region" description="Basic and acidic residues" evidence="2">
    <location>
        <begin position="34"/>
        <end position="59"/>
    </location>
</feature>
<evidence type="ECO:0008006" key="6">
    <source>
        <dbReference type="Google" id="ProtNLM"/>
    </source>
</evidence>
<dbReference type="Gene3D" id="3.10.310.50">
    <property type="match status" value="1"/>
</dbReference>
<keyword evidence="3" id="KW-1133">Transmembrane helix</keyword>
<name>A0A1T4NU70_9FIRM</name>
<dbReference type="EMBL" id="FUXA01000010">
    <property type="protein sequence ID" value="SJZ82784.1"/>
    <property type="molecule type" value="Genomic_DNA"/>
</dbReference>
<feature type="compositionally biased region" description="Basic residues" evidence="2">
    <location>
        <begin position="1"/>
        <end position="10"/>
    </location>
</feature>
<reference evidence="4 5" key="1">
    <citation type="submission" date="2017-02" db="EMBL/GenBank/DDBJ databases">
        <authorList>
            <person name="Peterson S.W."/>
        </authorList>
    </citation>
    <scope>NUCLEOTIDE SEQUENCE [LARGE SCALE GENOMIC DNA]</scope>
    <source>
        <strain evidence="4 5">ATCC 17233</strain>
    </source>
</reference>
<gene>
    <name evidence="4" type="ORF">SAMN02745110_01704</name>
</gene>
<feature type="coiled-coil region" evidence="1">
    <location>
        <begin position="62"/>
        <end position="89"/>
    </location>
</feature>
<sequence length="482" mass="54046">MKNVNKKKSGNKGNKALSEKSGSINKEIISPTNEDDKVKNKTESDKAVIDKTVSDKTEANAEETVKVEIDKAESNKKEAVKDVVEAIDSSEKEDKVFKNKDKKITFIIAAAIIIILAGVFLFVIKNKLKGSSKHNMIRVDAKEATIFQKGSIDCWYCIDCDKYFADEKGTKELIPDEVEIYAYGKDANGVIKYDEDGQLYYLTDGVVDTSYNDFVEYEHEWYHIKDGTANIHFTGIEYGSVYDDKNWWYVENGKVRFINTIAENEEGLWYVRHGKVVFVNDIVEANGEKWLVTNGKIDPEISGTYNVDGVLYDVVNGKVESEKKIGSVDDLQPKDYYLDESGKGNKLSPSGEDSILKALKSFYKKTGIRPFLLVIDELPEVPMSEYIEAKFAELSLEGKTVLIIYSIGEDHLWVGTGTGAIKPYSKDVELIEDTFVDFKRSDDLYSDLAKVINASEAKIVKSRSGLELPDTASPSDGKKTTR</sequence>
<dbReference type="OrthoDB" id="2067794at2"/>
<feature type="region of interest" description="Disordered" evidence="2">
    <location>
        <begin position="463"/>
        <end position="482"/>
    </location>
</feature>
<protein>
    <recommendedName>
        <fullName evidence="6">Cell wall binding repeat-containing protein</fullName>
    </recommendedName>
</protein>
<keyword evidence="5" id="KW-1185">Reference proteome</keyword>
<keyword evidence="3" id="KW-0472">Membrane</keyword>
<dbReference type="AlphaFoldDB" id="A0A1T4NU70"/>
<evidence type="ECO:0000256" key="3">
    <source>
        <dbReference type="SAM" id="Phobius"/>
    </source>
</evidence>
<dbReference type="RefSeq" id="WP_078787536.1">
    <property type="nucleotide sequence ID" value="NZ_FMTO01000009.1"/>
</dbReference>
<dbReference type="Pfam" id="PF21540">
    <property type="entry name" value="Choline_bind_4"/>
    <property type="match status" value="3"/>
</dbReference>
<dbReference type="InterPro" id="IPR048713">
    <property type="entry name" value="Choline_bind_rpt"/>
</dbReference>
<evidence type="ECO:0000313" key="5">
    <source>
        <dbReference type="Proteomes" id="UP000189857"/>
    </source>
</evidence>
<evidence type="ECO:0000256" key="2">
    <source>
        <dbReference type="SAM" id="MobiDB-lite"/>
    </source>
</evidence>
<accession>A0A1T4NU70</accession>
<keyword evidence="3" id="KW-0812">Transmembrane</keyword>
<evidence type="ECO:0000256" key="1">
    <source>
        <dbReference type="SAM" id="Coils"/>
    </source>
</evidence>
<evidence type="ECO:0000313" key="4">
    <source>
        <dbReference type="EMBL" id="SJZ82784.1"/>
    </source>
</evidence>
<proteinExistence type="predicted"/>
<feature type="region of interest" description="Disordered" evidence="2">
    <location>
        <begin position="1"/>
        <end position="59"/>
    </location>
</feature>
<organism evidence="4 5">
    <name type="scientific">Eubacterium ruminantium</name>
    <dbReference type="NCBI Taxonomy" id="42322"/>
    <lineage>
        <taxon>Bacteria</taxon>
        <taxon>Bacillati</taxon>
        <taxon>Bacillota</taxon>
        <taxon>Clostridia</taxon>
        <taxon>Eubacteriales</taxon>
        <taxon>Eubacteriaceae</taxon>
        <taxon>Eubacterium</taxon>
    </lineage>
</organism>
<dbReference type="Proteomes" id="UP000189857">
    <property type="component" value="Unassembled WGS sequence"/>
</dbReference>